<dbReference type="EMBL" id="BMEY01000028">
    <property type="protein sequence ID" value="GGA91002.1"/>
    <property type="molecule type" value="Genomic_DNA"/>
</dbReference>
<dbReference type="InterPro" id="IPR025683">
    <property type="entry name" value="Protein_beta"/>
</dbReference>
<dbReference type="Proteomes" id="UP000613512">
    <property type="component" value="Unassembled WGS sequence"/>
</dbReference>
<dbReference type="RefSeq" id="WP_188386151.1">
    <property type="nucleotide sequence ID" value="NZ_BMEY01000028.1"/>
</dbReference>
<proteinExistence type="predicted"/>
<evidence type="ECO:0000313" key="2">
    <source>
        <dbReference type="Proteomes" id="UP000613512"/>
    </source>
</evidence>
<evidence type="ECO:0008006" key="3">
    <source>
        <dbReference type="Google" id="ProtNLM"/>
    </source>
</evidence>
<comment type="caution">
    <text evidence="1">The sequence shown here is derived from an EMBL/GenBank/DDBJ whole genome shotgun (WGS) entry which is preliminary data.</text>
</comment>
<keyword evidence="2" id="KW-1185">Reference proteome</keyword>
<dbReference type="Pfam" id="PF14350">
    <property type="entry name" value="Beta_protein"/>
    <property type="match status" value="1"/>
</dbReference>
<gene>
    <name evidence="1" type="ORF">GCM10008025_36900</name>
</gene>
<reference evidence="1" key="1">
    <citation type="journal article" date="2014" name="Int. J. Syst. Evol. Microbiol.">
        <title>Complete genome sequence of Corynebacterium casei LMG S-19264T (=DSM 44701T), isolated from a smear-ripened cheese.</title>
        <authorList>
            <consortium name="US DOE Joint Genome Institute (JGI-PGF)"/>
            <person name="Walter F."/>
            <person name="Albersmeier A."/>
            <person name="Kalinowski J."/>
            <person name="Ruckert C."/>
        </authorList>
    </citation>
    <scope>NUCLEOTIDE SEQUENCE</scope>
    <source>
        <strain evidence="1">CGMCC 1.12408</strain>
    </source>
</reference>
<dbReference type="AlphaFoldDB" id="A0A916WE28"/>
<reference evidence="1" key="2">
    <citation type="submission" date="2020-09" db="EMBL/GenBank/DDBJ databases">
        <authorList>
            <person name="Sun Q."/>
            <person name="Zhou Y."/>
        </authorList>
    </citation>
    <scope>NUCLEOTIDE SEQUENCE</scope>
    <source>
        <strain evidence="1">CGMCC 1.12408</strain>
    </source>
</reference>
<name>A0A916WE28_9BACI</name>
<protein>
    <recommendedName>
        <fullName evidence="3">Beta protein</fullName>
    </recommendedName>
</protein>
<organism evidence="1 2">
    <name type="scientific">Ornithinibacillus halotolerans</name>
    <dbReference type="NCBI Taxonomy" id="1274357"/>
    <lineage>
        <taxon>Bacteria</taxon>
        <taxon>Bacillati</taxon>
        <taxon>Bacillota</taxon>
        <taxon>Bacilli</taxon>
        <taxon>Bacillales</taxon>
        <taxon>Bacillaceae</taxon>
        <taxon>Ornithinibacillus</taxon>
    </lineage>
</organism>
<evidence type="ECO:0000313" key="1">
    <source>
        <dbReference type="EMBL" id="GGA91002.1"/>
    </source>
</evidence>
<accession>A0A916WE28</accession>
<sequence>MSKAKYFPILKWKSGEKQALTKLSDDIKDGIAPIIEIVEPDDFSNIISFTKELHGINRIYYDCSYIEEGSEGYLENLIFQAAREELSIFPVLSYDEFKYRSNNFIEISSEILVKVPIPVDFEGDSYEKIFSLLDTWKSKHGLKVSILLDLGLVEDRSSANRQFAELKRVLGDYIRNSSFQNIIIGITSFPDDLSNIPSGGEAFYTRYDIKIFEMLVSSKDYNDLRDFISYSDYGVTKFTDSEIDFSRLRYGILPKARYTTDDSYWISKGQRNNETKEWIKNHQSLAQSIYNSQYYFGEDFSFGDYDIMERALGHVKDNPEKKVGPGGNTNWVTNAVSHHITVVVNELSRIFDFSKLT</sequence>